<accession>A0ABU7BM45</accession>
<protein>
    <submittedName>
        <fullName evidence="1">Uncharacterized protein</fullName>
    </submittedName>
</protein>
<organism evidence="1 2">
    <name type="scientific">Ataeniobius toweri</name>
    <dbReference type="NCBI Taxonomy" id="208326"/>
    <lineage>
        <taxon>Eukaryota</taxon>
        <taxon>Metazoa</taxon>
        <taxon>Chordata</taxon>
        <taxon>Craniata</taxon>
        <taxon>Vertebrata</taxon>
        <taxon>Euteleostomi</taxon>
        <taxon>Actinopterygii</taxon>
        <taxon>Neopterygii</taxon>
        <taxon>Teleostei</taxon>
        <taxon>Neoteleostei</taxon>
        <taxon>Acanthomorphata</taxon>
        <taxon>Ovalentaria</taxon>
        <taxon>Atherinomorphae</taxon>
        <taxon>Cyprinodontiformes</taxon>
        <taxon>Goodeidae</taxon>
        <taxon>Ataeniobius</taxon>
    </lineage>
</organism>
<dbReference type="EMBL" id="JAHUTI010059116">
    <property type="protein sequence ID" value="MED6250615.1"/>
    <property type="molecule type" value="Genomic_DNA"/>
</dbReference>
<comment type="caution">
    <text evidence="1">The sequence shown here is derived from an EMBL/GenBank/DDBJ whole genome shotgun (WGS) entry which is preliminary data.</text>
</comment>
<evidence type="ECO:0000313" key="2">
    <source>
        <dbReference type="Proteomes" id="UP001345963"/>
    </source>
</evidence>
<evidence type="ECO:0000313" key="1">
    <source>
        <dbReference type="EMBL" id="MED6250615.1"/>
    </source>
</evidence>
<keyword evidence="2" id="KW-1185">Reference proteome</keyword>
<dbReference type="Proteomes" id="UP001345963">
    <property type="component" value="Unassembled WGS sequence"/>
</dbReference>
<sequence>MAAHGAEGTALSPSAWLRRCTSLLTQERGGPKEKHSTRHAARQRVNSVRIVISFGEGKWGCCVFKRGCWSLIAAAGVCACVRVCVTQRTGEIHYLSSTMDIYHPVVLFKFSTKRRLSLVLSPPSYRSRSIYCCRRCRETRIRTVCQSVRARKGWVERRQERLSGEYEACWLRSF</sequence>
<proteinExistence type="predicted"/>
<gene>
    <name evidence="1" type="ORF">ATANTOWER_000790</name>
</gene>
<reference evidence="1 2" key="1">
    <citation type="submission" date="2021-07" db="EMBL/GenBank/DDBJ databases">
        <authorList>
            <person name="Palmer J.M."/>
        </authorList>
    </citation>
    <scope>NUCLEOTIDE SEQUENCE [LARGE SCALE GENOMIC DNA]</scope>
    <source>
        <strain evidence="1 2">AT_MEX2019</strain>
        <tissue evidence="1">Muscle</tissue>
    </source>
</reference>
<name>A0ABU7BM45_9TELE</name>